<feature type="domain" description="DUF4232" evidence="1">
    <location>
        <begin position="4"/>
        <end position="141"/>
    </location>
</feature>
<reference evidence="2 3" key="1">
    <citation type="submission" date="2024-10" db="EMBL/GenBank/DDBJ databases">
        <title>The Natural Products Discovery Center: Release of the First 8490 Sequenced Strains for Exploring Actinobacteria Biosynthetic Diversity.</title>
        <authorList>
            <person name="Kalkreuter E."/>
            <person name="Kautsar S.A."/>
            <person name="Yang D."/>
            <person name="Bader C.D."/>
            <person name="Teijaro C.N."/>
            <person name="Fluegel L."/>
            <person name="Davis C.M."/>
            <person name="Simpson J.R."/>
            <person name="Lauterbach L."/>
            <person name="Steele A.D."/>
            <person name="Gui C."/>
            <person name="Meng S."/>
            <person name="Li G."/>
            <person name="Viehrig K."/>
            <person name="Ye F."/>
            <person name="Su P."/>
            <person name="Kiefer A.F."/>
            <person name="Nichols A."/>
            <person name="Cepeda A.J."/>
            <person name="Yan W."/>
            <person name="Fan B."/>
            <person name="Jiang Y."/>
            <person name="Adhikari A."/>
            <person name="Zheng C.-J."/>
            <person name="Schuster L."/>
            <person name="Cowan T.M."/>
            <person name="Smanski M.J."/>
            <person name="Chevrette M.G."/>
            <person name="De Carvalho L.P.S."/>
            <person name="Shen B."/>
        </authorList>
    </citation>
    <scope>NUCLEOTIDE SEQUENCE [LARGE SCALE GENOMIC DNA]</scope>
    <source>
        <strain evidence="2 3">NPDC007147</strain>
    </source>
</reference>
<proteinExistence type="predicted"/>
<keyword evidence="3" id="KW-1185">Reference proteome</keyword>
<evidence type="ECO:0000313" key="2">
    <source>
        <dbReference type="EMBL" id="MFE9172352.1"/>
    </source>
</evidence>
<dbReference type="RefSeq" id="WP_388349853.1">
    <property type="nucleotide sequence ID" value="NZ_JBIAFJ010000022.1"/>
</dbReference>
<dbReference type="Proteomes" id="UP001601197">
    <property type="component" value="Unassembled WGS sequence"/>
</dbReference>
<dbReference type="EMBL" id="JBIAFJ010000022">
    <property type="protein sequence ID" value="MFE9172352.1"/>
    <property type="molecule type" value="Genomic_DNA"/>
</dbReference>
<name>A0ABW6KYN3_9ACTN</name>
<evidence type="ECO:0000313" key="3">
    <source>
        <dbReference type="Proteomes" id="UP001601197"/>
    </source>
</evidence>
<comment type="caution">
    <text evidence="2">The sequence shown here is derived from an EMBL/GenBank/DDBJ whole genome shotgun (WGS) entry which is preliminary data.</text>
</comment>
<protein>
    <submittedName>
        <fullName evidence="2">DUF4232 domain-containing protein</fullName>
    </submittedName>
</protein>
<evidence type="ECO:0000259" key="1">
    <source>
        <dbReference type="Pfam" id="PF14016"/>
    </source>
</evidence>
<gene>
    <name evidence="2" type="ORF">ACFYNZ_23230</name>
</gene>
<dbReference type="Pfam" id="PF14016">
    <property type="entry name" value="DUF4232"/>
    <property type="match status" value="1"/>
</dbReference>
<organism evidence="2 3">
    <name type="scientific">Streptomyces kebangsaanensis</name>
    <dbReference type="NCBI Taxonomy" id="864058"/>
    <lineage>
        <taxon>Bacteria</taxon>
        <taxon>Bacillati</taxon>
        <taxon>Actinomycetota</taxon>
        <taxon>Actinomycetes</taxon>
        <taxon>Kitasatosporales</taxon>
        <taxon>Streptomycetaceae</taxon>
        <taxon>Streptomyces</taxon>
    </lineage>
</organism>
<dbReference type="InterPro" id="IPR025326">
    <property type="entry name" value="DUF4232"/>
</dbReference>
<sequence length="147" mass="14791">MRTCPETSLRVAAYAAADRPPGTGLGAAVVEFTNVSGQPCVLRGHPSVAGAGNGSPQKNVPLSVTRTGTASPVRVAPGGKAWVKLTFVQVQGEGDGYCESGAESVAYPSLVVGLPGSGAHQVALEEGLFAECDDKVTATPVSATKPN</sequence>
<accession>A0ABW6KYN3</accession>